<proteinExistence type="predicted"/>
<reference evidence="1 2" key="1">
    <citation type="submission" date="2022-05" db="EMBL/GenBank/DDBJ databases">
        <title>Genome Sequencing of Bee-Associated Microbes.</title>
        <authorList>
            <person name="Dunlap C."/>
        </authorList>
    </citation>
    <scope>NUCLEOTIDE SEQUENCE [LARGE SCALE GENOMIC DNA]</scope>
    <source>
        <strain evidence="1 2">NRRL B-04010</strain>
    </source>
</reference>
<sequence length="58" mass="6855">MEKVSREKFEKHFKDLNASWAYEGAELNEVEKELAFKRLNGEISEEEYMKAIMEAAKK</sequence>
<organism evidence="1 2">
    <name type="scientific">Paenibacillus alvei</name>
    <name type="common">Bacillus alvei</name>
    <dbReference type="NCBI Taxonomy" id="44250"/>
    <lineage>
        <taxon>Bacteria</taxon>
        <taxon>Bacillati</taxon>
        <taxon>Bacillota</taxon>
        <taxon>Bacilli</taxon>
        <taxon>Bacillales</taxon>
        <taxon>Paenibacillaceae</taxon>
        <taxon>Paenibacillus</taxon>
    </lineage>
</organism>
<name>A0ABT4H2N2_PAEAL</name>
<evidence type="ECO:0000313" key="1">
    <source>
        <dbReference type="EMBL" id="MCY9763241.1"/>
    </source>
</evidence>
<keyword evidence="2" id="KW-1185">Reference proteome</keyword>
<evidence type="ECO:0008006" key="3">
    <source>
        <dbReference type="Google" id="ProtNLM"/>
    </source>
</evidence>
<dbReference type="Proteomes" id="UP001527181">
    <property type="component" value="Unassembled WGS sequence"/>
</dbReference>
<dbReference type="EMBL" id="JAMDNP010000050">
    <property type="protein sequence ID" value="MCY9763241.1"/>
    <property type="molecule type" value="Genomic_DNA"/>
</dbReference>
<gene>
    <name evidence="1" type="ORF">M5X12_22160</name>
</gene>
<accession>A0ABT4H2N2</accession>
<comment type="caution">
    <text evidence="1">The sequence shown here is derived from an EMBL/GenBank/DDBJ whole genome shotgun (WGS) entry which is preliminary data.</text>
</comment>
<evidence type="ECO:0000313" key="2">
    <source>
        <dbReference type="Proteomes" id="UP001527181"/>
    </source>
</evidence>
<dbReference type="RefSeq" id="WP_268600146.1">
    <property type="nucleotide sequence ID" value="NZ_JAMDNP010000050.1"/>
</dbReference>
<protein>
    <recommendedName>
        <fullName evidence="3">Antitoxin VbhA domain-containing protein</fullName>
    </recommendedName>
</protein>